<dbReference type="STRING" id="1236976.JCM16418_1848"/>
<evidence type="ECO:0000313" key="3">
    <source>
        <dbReference type="Proteomes" id="UP000019364"/>
    </source>
</evidence>
<dbReference type="Pfam" id="PF04392">
    <property type="entry name" value="ABC_sub_bind"/>
    <property type="match status" value="1"/>
</dbReference>
<dbReference type="OrthoDB" id="9776955at2"/>
<dbReference type="AlphaFoldDB" id="W7YJH5"/>
<comment type="caution">
    <text evidence="2">The sequence shown here is derived from an EMBL/GenBank/DDBJ whole genome shotgun (WGS) entry which is preliminary data.</text>
</comment>
<name>W7YJH5_9BACL</name>
<reference evidence="2 3" key="1">
    <citation type="journal article" date="2014" name="Genome Announc.">
        <title>Draft Genome Sequence of Paenibacillus pini JCM 16418T, Isolated from the Rhizosphere of Pine Tree.</title>
        <authorList>
            <person name="Yuki M."/>
            <person name="Oshima K."/>
            <person name="Suda W."/>
            <person name="Oshida Y."/>
            <person name="Kitamura K."/>
            <person name="Iida Y."/>
            <person name="Hattori M."/>
            <person name="Ohkuma M."/>
        </authorList>
    </citation>
    <scope>NUCLEOTIDE SEQUENCE [LARGE SCALE GENOMIC DNA]</scope>
    <source>
        <strain evidence="2 3">JCM 16418</strain>
    </source>
</reference>
<dbReference type="Gene3D" id="3.40.50.2300">
    <property type="match status" value="2"/>
</dbReference>
<sequence>MKKKMLLSVVMSALLVTAAGCGNAKDTSGSGGTSDKGGDTEKKSYKIAISQIVEHPSLDAIREGFLAALKDAGISEADNNLRVDTNNAQGDQANNISIAQKMAADNNDLILAIATPSAQAIVKQEKETPILFAGVTDPLNAKLVSNLEKPGGNVSGVADMNPKAVTDLMGFIAENFPNVKKLGLVLNTGESNAVLMASKAEEALKPHGITLVKAAVTNTSEIKQATESLVGRVDALYITLDNIVVSGADTIIQVANAKHIPFFSSDRDTVEKGAFATVGFKYYDHGYQAGKMAVEVLKDGKNLGDMEVKMQEKLDLILNLKAAKAQGITVTDAMKEKVQDKDNDIIE</sequence>
<dbReference type="PANTHER" id="PTHR35271:SF1">
    <property type="entry name" value="ABC TRANSPORTER, SUBSTRATE-BINDING LIPOPROTEIN"/>
    <property type="match status" value="1"/>
</dbReference>
<protein>
    <submittedName>
        <fullName evidence="2">ABC transporter substrate-binding protein</fullName>
    </submittedName>
</protein>
<dbReference type="EMBL" id="BAVZ01000004">
    <property type="protein sequence ID" value="GAF07818.1"/>
    <property type="molecule type" value="Genomic_DNA"/>
</dbReference>
<dbReference type="InterPro" id="IPR007487">
    <property type="entry name" value="ABC_transpt-TYRBP-like"/>
</dbReference>
<feature type="signal peptide" evidence="1">
    <location>
        <begin position="1"/>
        <end position="24"/>
    </location>
</feature>
<gene>
    <name evidence="2" type="ORF">JCM16418_1848</name>
</gene>
<dbReference type="PANTHER" id="PTHR35271">
    <property type="entry name" value="ABC TRANSPORTER, SUBSTRATE-BINDING LIPOPROTEIN-RELATED"/>
    <property type="match status" value="1"/>
</dbReference>
<dbReference type="PROSITE" id="PS51257">
    <property type="entry name" value="PROKAR_LIPOPROTEIN"/>
    <property type="match status" value="1"/>
</dbReference>
<feature type="chain" id="PRO_5004904362" evidence="1">
    <location>
        <begin position="25"/>
        <end position="347"/>
    </location>
</feature>
<dbReference type="eggNOG" id="COG2984">
    <property type="taxonomic scope" value="Bacteria"/>
</dbReference>
<dbReference type="CDD" id="cd06325">
    <property type="entry name" value="PBP1_ABC_unchar_transporter"/>
    <property type="match status" value="1"/>
</dbReference>
<proteinExistence type="predicted"/>
<keyword evidence="1" id="KW-0732">Signal</keyword>
<accession>W7YJH5</accession>
<keyword evidence="3" id="KW-1185">Reference proteome</keyword>
<evidence type="ECO:0000256" key="1">
    <source>
        <dbReference type="SAM" id="SignalP"/>
    </source>
</evidence>
<dbReference type="RefSeq" id="WP_036647583.1">
    <property type="nucleotide sequence ID" value="NZ_BAVZ01000004.1"/>
</dbReference>
<dbReference type="Proteomes" id="UP000019364">
    <property type="component" value="Unassembled WGS sequence"/>
</dbReference>
<organism evidence="2 3">
    <name type="scientific">Paenibacillus pini JCM 16418</name>
    <dbReference type="NCBI Taxonomy" id="1236976"/>
    <lineage>
        <taxon>Bacteria</taxon>
        <taxon>Bacillati</taxon>
        <taxon>Bacillota</taxon>
        <taxon>Bacilli</taxon>
        <taxon>Bacillales</taxon>
        <taxon>Paenibacillaceae</taxon>
        <taxon>Paenibacillus</taxon>
    </lineage>
</organism>
<evidence type="ECO:0000313" key="2">
    <source>
        <dbReference type="EMBL" id="GAF07818.1"/>
    </source>
</evidence>
<dbReference type="SUPFAM" id="SSF53822">
    <property type="entry name" value="Periplasmic binding protein-like I"/>
    <property type="match status" value="1"/>
</dbReference>
<dbReference type="InterPro" id="IPR028082">
    <property type="entry name" value="Peripla_BP_I"/>
</dbReference>